<dbReference type="Proteomes" id="UP000323011">
    <property type="component" value="Unassembled WGS sequence"/>
</dbReference>
<feature type="domain" description="RRM" evidence="4">
    <location>
        <begin position="7"/>
        <end position="83"/>
    </location>
</feature>
<gene>
    <name evidence="5" type="ORF">FNF29_00642</name>
    <name evidence="6" type="ORF">FNF31_03530</name>
</gene>
<dbReference type="Gene3D" id="3.30.70.330">
    <property type="match status" value="1"/>
</dbReference>
<evidence type="ECO:0000256" key="2">
    <source>
        <dbReference type="PROSITE-ProRule" id="PRU00176"/>
    </source>
</evidence>
<evidence type="ECO:0000256" key="1">
    <source>
        <dbReference type="ARBA" id="ARBA00022884"/>
    </source>
</evidence>
<evidence type="ECO:0000313" key="8">
    <source>
        <dbReference type="Proteomes" id="UP000325113"/>
    </source>
</evidence>
<dbReference type="EMBL" id="VLTM01000031">
    <property type="protein sequence ID" value="KAA0161953.1"/>
    <property type="molecule type" value="Genomic_DNA"/>
</dbReference>
<dbReference type="GO" id="GO:0005654">
    <property type="term" value="C:nucleoplasm"/>
    <property type="evidence" value="ECO:0007669"/>
    <property type="project" value="TreeGrafter"/>
</dbReference>
<dbReference type="GO" id="GO:0005737">
    <property type="term" value="C:cytoplasm"/>
    <property type="evidence" value="ECO:0007669"/>
    <property type="project" value="TreeGrafter"/>
</dbReference>
<dbReference type="GO" id="GO:0003723">
    <property type="term" value="F:RNA binding"/>
    <property type="evidence" value="ECO:0007669"/>
    <property type="project" value="UniProtKB-UniRule"/>
</dbReference>
<sequence length="146" mass="15257">MADAGGTSLHVDNLTRNVEAAHLAEVFAHYGTVIGVDLPTKDGLPLGFAHVEMGTAEEAVNAQAFLDGGQLDGNMLRVNTVLVPRRGDESVGAHRAGGKGRFIGRLGGSAARAQAEIRAESGGFDRRSATPVSHDRGSPVDSRRDD</sequence>
<evidence type="ECO:0000313" key="6">
    <source>
        <dbReference type="EMBL" id="KAA0161953.1"/>
    </source>
</evidence>
<dbReference type="GO" id="GO:0000398">
    <property type="term" value="P:mRNA splicing, via spliceosome"/>
    <property type="evidence" value="ECO:0007669"/>
    <property type="project" value="TreeGrafter"/>
</dbReference>
<evidence type="ECO:0000313" key="5">
    <source>
        <dbReference type="EMBL" id="KAA0157290.1"/>
    </source>
</evidence>
<keyword evidence="1 2" id="KW-0694">RNA-binding</keyword>
<accession>A0A5A8CYN7</accession>
<comment type="caution">
    <text evidence="5">The sequence shown here is derived from an EMBL/GenBank/DDBJ whole genome shotgun (WGS) entry which is preliminary data.</text>
</comment>
<dbReference type="Proteomes" id="UP000325113">
    <property type="component" value="Unassembled WGS sequence"/>
</dbReference>
<dbReference type="PROSITE" id="PS50102">
    <property type="entry name" value="RRM"/>
    <property type="match status" value="1"/>
</dbReference>
<dbReference type="PANTHER" id="PTHR15481:SF0">
    <property type="entry name" value="LD23870P-RELATED"/>
    <property type="match status" value="1"/>
</dbReference>
<dbReference type="GO" id="GO:0061574">
    <property type="term" value="C:ASAP complex"/>
    <property type="evidence" value="ECO:0007669"/>
    <property type="project" value="TreeGrafter"/>
</dbReference>
<dbReference type="AlphaFoldDB" id="A0A5A8CYN7"/>
<dbReference type="SMART" id="SM00360">
    <property type="entry name" value="RRM"/>
    <property type="match status" value="1"/>
</dbReference>
<dbReference type="InterPro" id="IPR035979">
    <property type="entry name" value="RBD_domain_sf"/>
</dbReference>
<proteinExistence type="predicted"/>
<dbReference type="Pfam" id="PF00076">
    <property type="entry name" value="RRM_1"/>
    <property type="match status" value="1"/>
</dbReference>
<organism evidence="5 7">
    <name type="scientific">Cafeteria roenbergensis</name>
    <name type="common">Marine flagellate</name>
    <dbReference type="NCBI Taxonomy" id="33653"/>
    <lineage>
        <taxon>Eukaryota</taxon>
        <taxon>Sar</taxon>
        <taxon>Stramenopiles</taxon>
        <taxon>Bigyra</taxon>
        <taxon>Opalozoa</taxon>
        <taxon>Bicosoecida</taxon>
        <taxon>Cafeteriaceae</taxon>
        <taxon>Cafeteria</taxon>
    </lineage>
</organism>
<evidence type="ECO:0000313" key="7">
    <source>
        <dbReference type="Proteomes" id="UP000323011"/>
    </source>
</evidence>
<feature type="region of interest" description="Disordered" evidence="3">
    <location>
        <begin position="114"/>
        <end position="146"/>
    </location>
</feature>
<evidence type="ECO:0000256" key="3">
    <source>
        <dbReference type="SAM" id="MobiDB-lite"/>
    </source>
</evidence>
<evidence type="ECO:0000259" key="4">
    <source>
        <dbReference type="PROSITE" id="PS50102"/>
    </source>
</evidence>
<reference evidence="7 8" key="1">
    <citation type="submission" date="2019-07" db="EMBL/GenBank/DDBJ databases">
        <title>Genomes of Cafeteria roenbergensis.</title>
        <authorList>
            <person name="Fischer M.G."/>
            <person name="Hackl T."/>
            <person name="Roman M."/>
        </authorList>
    </citation>
    <scope>NUCLEOTIDE SEQUENCE [LARGE SCALE GENOMIC DNA]</scope>
    <source>
        <strain evidence="5 7">BVI</strain>
        <strain evidence="6 8">Cflag</strain>
    </source>
</reference>
<dbReference type="InterPro" id="IPR000504">
    <property type="entry name" value="RRM_dom"/>
</dbReference>
<name>A0A5A8CYN7_CAFRO</name>
<protein>
    <recommendedName>
        <fullName evidence="4">RRM domain-containing protein</fullName>
    </recommendedName>
</protein>
<dbReference type="PANTHER" id="PTHR15481">
    <property type="entry name" value="RIBONUCLEIC ACID BINDING PROTEIN S1"/>
    <property type="match status" value="1"/>
</dbReference>
<dbReference type="EMBL" id="VLTN01000002">
    <property type="protein sequence ID" value="KAA0157290.1"/>
    <property type="molecule type" value="Genomic_DNA"/>
</dbReference>
<dbReference type="SUPFAM" id="SSF54928">
    <property type="entry name" value="RNA-binding domain, RBD"/>
    <property type="match status" value="1"/>
</dbReference>
<keyword evidence="7" id="KW-1185">Reference proteome</keyword>
<dbReference type="InterPro" id="IPR012677">
    <property type="entry name" value="Nucleotide-bd_a/b_plait_sf"/>
</dbReference>
<feature type="compositionally biased region" description="Basic and acidic residues" evidence="3">
    <location>
        <begin position="115"/>
        <end position="146"/>
    </location>
</feature>